<proteinExistence type="predicted"/>
<accession>I3YYD9</accession>
<gene>
    <name evidence="1" type="ordered locus">Aeqsu_2551</name>
</gene>
<name>I3YYD9_AEQSU</name>
<dbReference type="Proteomes" id="UP000006049">
    <property type="component" value="Chromosome"/>
</dbReference>
<dbReference type="HOGENOM" id="CLU_1999030_0_0_10"/>
<reference evidence="1 2" key="1">
    <citation type="submission" date="2012-06" db="EMBL/GenBank/DDBJ databases">
        <title>The complete genome of Aequorivita sublithincola DSM 14238.</title>
        <authorList>
            <consortium name="US DOE Joint Genome Institute (JGI-PGF)"/>
            <person name="Lucas S."/>
            <person name="Copeland A."/>
            <person name="Lapidus A."/>
            <person name="Goodwin L."/>
            <person name="Pitluck S."/>
            <person name="Peters L."/>
            <person name="Munk A.C.C."/>
            <person name="Kyrpides N."/>
            <person name="Mavromatis K."/>
            <person name="Pagani I."/>
            <person name="Ivanova N."/>
            <person name="Ovchinnikova G."/>
            <person name="Zeytun A."/>
            <person name="Detter J.C."/>
            <person name="Han C."/>
            <person name="Land M."/>
            <person name="Hauser L."/>
            <person name="Markowitz V."/>
            <person name="Cheng J.-F."/>
            <person name="Hugenholtz P."/>
            <person name="Woyke T."/>
            <person name="Wu D."/>
            <person name="Tindall B."/>
            <person name="Faehnrich R."/>
            <person name="Brambilla E."/>
            <person name="Klenk H.-P."/>
            <person name="Eisen J.A."/>
        </authorList>
    </citation>
    <scope>NUCLEOTIDE SEQUENCE [LARGE SCALE GENOMIC DNA]</scope>
    <source>
        <strain evidence="2">DSM 14238 / LMG 21431 / ACAM 643 / 9-3</strain>
    </source>
</reference>
<evidence type="ECO:0000313" key="1">
    <source>
        <dbReference type="EMBL" id="AFL82007.1"/>
    </source>
</evidence>
<dbReference type="STRING" id="746697.Aeqsu_2551"/>
<dbReference type="AlphaFoldDB" id="I3YYD9"/>
<sequence length="124" mass="14407">MKKIATIILLLTTSIITSQEVRLVNFEVSSCEEERHIEKEILSRKQVNDTLVIKIAILRNCCDKVSQSISFKKDADGQNILNLEYEHYSSNPCMCLCYKEYEYTIEGLVDTDYLVYINDEEVEQ</sequence>
<dbReference type="RefSeq" id="WP_014783256.1">
    <property type="nucleotide sequence ID" value="NC_018013.1"/>
</dbReference>
<dbReference type="KEGG" id="asl:Aeqsu_2551"/>
<keyword evidence="2" id="KW-1185">Reference proteome</keyword>
<evidence type="ECO:0000313" key="2">
    <source>
        <dbReference type="Proteomes" id="UP000006049"/>
    </source>
</evidence>
<dbReference type="EMBL" id="CP003280">
    <property type="protein sequence ID" value="AFL82007.1"/>
    <property type="molecule type" value="Genomic_DNA"/>
</dbReference>
<dbReference type="OrthoDB" id="1441032at2"/>
<protein>
    <submittedName>
        <fullName evidence="1">Uncharacterized protein</fullName>
    </submittedName>
</protein>
<organism evidence="1 2">
    <name type="scientific">Aequorivita sublithincola (strain DSM 14238 / LMG 21431 / ACAM 643 / 9-3)</name>
    <dbReference type="NCBI Taxonomy" id="746697"/>
    <lineage>
        <taxon>Bacteria</taxon>
        <taxon>Pseudomonadati</taxon>
        <taxon>Bacteroidota</taxon>
        <taxon>Flavobacteriia</taxon>
        <taxon>Flavobacteriales</taxon>
        <taxon>Flavobacteriaceae</taxon>
        <taxon>Aequorivita</taxon>
    </lineage>
</organism>